<dbReference type="InterPro" id="IPR012337">
    <property type="entry name" value="RNaseH-like_sf"/>
</dbReference>
<dbReference type="InterPro" id="IPR036397">
    <property type="entry name" value="RNaseH_sf"/>
</dbReference>
<dbReference type="PANTHER" id="PTHR41694:SF5">
    <property type="entry name" value="RIBONUCLEASE H"/>
    <property type="match status" value="1"/>
</dbReference>
<evidence type="ECO:0000256" key="1">
    <source>
        <dbReference type="ARBA" id="ARBA00022679"/>
    </source>
</evidence>
<keyword evidence="1" id="KW-0808">Transferase</keyword>
<evidence type="ECO:0000313" key="10">
    <source>
        <dbReference type="RefSeq" id="XP_060542111.1"/>
    </source>
</evidence>
<evidence type="ECO:0000256" key="6">
    <source>
        <dbReference type="ARBA" id="ARBA00022918"/>
    </source>
</evidence>
<dbReference type="RefSeq" id="XP_060542111.1">
    <property type="nucleotide sequence ID" value="XM_060686128.1"/>
</dbReference>
<dbReference type="PANTHER" id="PTHR41694">
    <property type="entry name" value="ENDOGENOUS RETROVIRUS GROUP K MEMBER POL PROTEIN"/>
    <property type="match status" value="1"/>
</dbReference>
<keyword evidence="4" id="KW-0255">Endonuclease</keyword>
<dbReference type="CDD" id="cd09273">
    <property type="entry name" value="RNase_HI_RT_Bel"/>
    <property type="match status" value="1"/>
</dbReference>
<organism evidence="9 10">
    <name type="scientific">Pantherophis guttatus</name>
    <name type="common">Corn snake</name>
    <name type="synonym">Elaphe guttata</name>
    <dbReference type="NCBI Taxonomy" id="94885"/>
    <lineage>
        <taxon>Eukaryota</taxon>
        <taxon>Metazoa</taxon>
        <taxon>Chordata</taxon>
        <taxon>Craniata</taxon>
        <taxon>Vertebrata</taxon>
        <taxon>Euteleostomi</taxon>
        <taxon>Lepidosauria</taxon>
        <taxon>Squamata</taxon>
        <taxon>Bifurcata</taxon>
        <taxon>Unidentata</taxon>
        <taxon>Episquamata</taxon>
        <taxon>Toxicofera</taxon>
        <taxon>Serpentes</taxon>
        <taxon>Colubroidea</taxon>
        <taxon>Colubridae</taxon>
        <taxon>Colubrinae</taxon>
        <taxon>Pantherophis</taxon>
    </lineage>
</organism>
<dbReference type="SUPFAM" id="SSF53098">
    <property type="entry name" value="Ribonuclease H-like"/>
    <property type="match status" value="2"/>
</dbReference>
<gene>
    <name evidence="10" type="primary">LOC132710272</name>
</gene>
<evidence type="ECO:0000256" key="5">
    <source>
        <dbReference type="ARBA" id="ARBA00022801"/>
    </source>
</evidence>
<keyword evidence="2" id="KW-0548">Nucleotidyltransferase</keyword>
<dbReference type="Pfam" id="PF00075">
    <property type="entry name" value="RNase_H"/>
    <property type="match status" value="1"/>
</dbReference>
<dbReference type="GeneID" id="132710272"/>
<reference evidence="10" key="1">
    <citation type="submission" date="2025-08" db="UniProtKB">
        <authorList>
            <consortium name="RefSeq"/>
        </authorList>
    </citation>
    <scope>IDENTIFICATION</scope>
    <source>
        <tissue evidence="10">Blood</tissue>
    </source>
</reference>
<name>A0ABM3Z160_PANGU</name>
<proteinExistence type="predicted"/>
<dbReference type="InterPro" id="IPR002156">
    <property type="entry name" value="RNaseH_domain"/>
</dbReference>
<dbReference type="Gene3D" id="1.10.340.70">
    <property type="match status" value="1"/>
</dbReference>
<evidence type="ECO:0000259" key="7">
    <source>
        <dbReference type="PROSITE" id="PS50879"/>
    </source>
</evidence>
<dbReference type="Pfam" id="PF00665">
    <property type="entry name" value="rve"/>
    <property type="match status" value="1"/>
</dbReference>
<evidence type="ECO:0000259" key="8">
    <source>
        <dbReference type="PROSITE" id="PS50994"/>
    </source>
</evidence>
<keyword evidence="5" id="KW-0378">Hydrolase</keyword>
<dbReference type="InterPro" id="IPR001584">
    <property type="entry name" value="Integrase_cat-core"/>
</dbReference>
<dbReference type="Gene3D" id="3.30.420.10">
    <property type="entry name" value="Ribonuclease H-like superfamily/Ribonuclease H"/>
    <property type="match status" value="2"/>
</dbReference>
<dbReference type="PROSITE" id="PS50994">
    <property type="entry name" value="INTEGRASE"/>
    <property type="match status" value="1"/>
</dbReference>
<keyword evidence="9" id="KW-1185">Reference proteome</keyword>
<dbReference type="Pfam" id="PF17921">
    <property type="entry name" value="Integrase_H2C2"/>
    <property type="match status" value="1"/>
</dbReference>
<dbReference type="InterPro" id="IPR041588">
    <property type="entry name" value="Integrase_H2C2"/>
</dbReference>
<dbReference type="PROSITE" id="PS50879">
    <property type="entry name" value="RNASE_H_1"/>
    <property type="match status" value="1"/>
</dbReference>
<protein>
    <submittedName>
        <fullName evidence="10">Protein NYNRIN-like</fullName>
    </submittedName>
</protein>
<dbReference type="Proteomes" id="UP001652622">
    <property type="component" value="Unplaced"/>
</dbReference>
<accession>A0ABM3Z160</accession>
<evidence type="ECO:0000256" key="4">
    <source>
        <dbReference type="ARBA" id="ARBA00022759"/>
    </source>
</evidence>
<feature type="domain" description="RNase H type-1" evidence="7">
    <location>
        <begin position="33"/>
        <end position="179"/>
    </location>
</feature>
<evidence type="ECO:0000256" key="3">
    <source>
        <dbReference type="ARBA" id="ARBA00022722"/>
    </source>
</evidence>
<evidence type="ECO:0000256" key="2">
    <source>
        <dbReference type="ARBA" id="ARBA00022695"/>
    </source>
</evidence>
<keyword evidence="6" id="KW-0695">RNA-directed DNA polymerase</keyword>
<sequence>MPIPDASLPLHNCLHVLDHQYSCRPDLTDTPLPNAQLTWFTDGSSFMENGARYAGYAIVSQHAVIESASLPVGTSAQAAELWGLIRALELATEKTINVYTDSKYAFLTIQAHAAIYKERGFTDSTGKPIQHAPLIKRLISAAQLPKSLAVIHCPGHQKADTLVAQGNRFADREAKLAAHLPLDRNDYYLYMAQEVESYIERSYPTYTQVEREKAEGDLKASLVRGWYTLPDNRLVVPVSLAWPLVSEAHQTSHSGKTALAQQLQATFYIPNLQSLVAKATSQCPTCAQVNAKQGPRLPPGQQPISYLPMDYLMVDFTDMPKCHGYKALLIFIDTYSGWIEAFPTRNKLAIQVARFLLKEIIPRFGCPSTISSDNGPEFVQRINRHLAEAAGLKWS</sequence>
<keyword evidence="3" id="KW-0540">Nuclease</keyword>
<evidence type="ECO:0000313" key="9">
    <source>
        <dbReference type="Proteomes" id="UP001652622"/>
    </source>
</evidence>
<feature type="domain" description="Integrase catalytic" evidence="8">
    <location>
        <begin position="299"/>
        <end position="395"/>
    </location>
</feature>